<feature type="transmembrane region" description="Helical" evidence="8">
    <location>
        <begin position="202"/>
        <end position="219"/>
    </location>
</feature>
<dbReference type="EMBL" id="DXFP01000009">
    <property type="protein sequence ID" value="HIX01392.1"/>
    <property type="molecule type" value="Genomic_DNA"/>
</dbReference>
<keyword evidence="3" id="KW-0813">Transport</keyword>
<keyword evidence="6 8" id="KW-1133">Transmembrane helix</keyword>
<dbReference type="PANTHER" id="PTHR30269:SF0">
    <property type="entry name" value="MEMBRANE TRANSPORTER PROTEIN YFCA-RELATED"/>
    <property type="match status" value="1"/>
</dbReference>
<sequence>MLSLLKLCLFLLIAGFLAGAMSSAAGLASLFSYPALLMAGLSPVIANVTNTYSLLASGFSSVAASRQELKGQKKKIIQILPLTIIGVIIGALLLFWVSASFFKAIVPFFIFTAAILMVIPFKKRNSSGNQSHAHHLFEYLGIFLVGVYAGYFGAGSGIVMLALLMMLFDDQNFAVNNALKNLTMVLTNIIGALIYLFEAPILWKYVIPMAIGFAFGGVVGPKIVRIVPEKIMRWVCFSFAMLLGFVLLFQNLGIIK</sequence>
<keyword evidence="5 8" id="KW-0812">Transmembrane</keyword>
<name>A0A9D2AA43_9LACO</name>
<protein>
    <recommendedName>
        <fullName evidence="8">Probable membrane transporter protein</fullName>
    </recommendedName>
</protein>
<dbReference type="Proteomes" id="UP000823963">
    <property type="component" value="Unassembled WGS sequence"/>
</dbReference>
<feature type="transmembrane region" description="Helical" evidence="8">
    <location>
        <begin position="104"/>
        <end position="121"/>
    </location>
</feature>
<accession>A0A9D2AA43</accession>
<evidence type="ECO:0000313" key="9">
    <source>
        <dbReference type="EMBL" id="HIX01392.1"/>
    </source>
</evidence>
<proteinExistence type="inferred from homology"/>
<dbReference type="InterPro" id="IPR052017">
    <property type="entry name" value="TSUP"/>
</dbReference>
<feature type="transmembrane region" description="Helical" evidence="8">
    <location>
        <begin position="44"/>
        <end position="64"/>
    </location>
</feature>
<reference evidence="9" key="2">
    <citation type="submission" date="2021-04" db="EMBL/GenBank/DDBJ databases">
        <authorList>
            <person name="Gilroy R."/>
        </authorList>
    </citation>
    <scope>NUCLEOTIDE SEQUENCE</scope>
    <source>
        <strain evidence="9">6627</strain>
    </source>
</reference>
<evidence type="ECO:0000256" key="3">
    <source>
        <dbReference type="ARBA" id="ARBA00022448"/>
    </source>
</evidence>
<feature type="transmembrane region" description="Helical" evidence="8">
    <location>
        <begin position="76"/>
        <end position="98"/>
    </location>
</feature>
<evidence type="ECO:0000256" key="5">
    <source>
        <dbReference type="ARBA" id="ARBA00022692"/>
    </source>
</evidence>
<comment type="similarity">
    <text evidence="2 8">Belongs to the 4-toluene sulfonate uptake permease (TSUP) (TC 2.A.102) family.</text>
</comment>
<reference evidence="9" key="1">
    <citation type="journal article" date="2021" name="PeerJ">
        <title>Extensive microbial diversity within the chicken gut microbiome revealed by metagenomics and culture.</title>
        <authorList>
            <person name="Gilroy R."/>
            <person name="Ravi A."/>
            <person name="Getino M."/>
            <person name="Pursley I."/>
            <person name="Horton D.L."/>
            <person name="Alikhan N.F."/>
            <person name="Baker D."/>
            <person name="Gharbi K."/>
            <person name="Hall N."/>
            <person name="Watson M."/>
            <person name="Adriaenssens E.M."/>
            <person name="Foster-Nyarko E."/>
            <person name="Jarju S."/>
            <person name="Secka A."/>
            <person name="Antonio M."/>
            <person name="Oren A."/>
            <person name="Chaudhuri R.R."/>
            <person name="La Ragione R."/>
            <person name="Hildebrand F."/>
            <person name="Pallen M.J."/>
        </authorList>
    </citation>
    <scope>NUCLEOTIDE SEQUENCE</scope>
    <source>
        <strain evidence="9">6627</strain>
    </source>
</reference>
<dbReference type="InterPro" id="IPR002781">
    <property type="entry name" value="TM_pro_TauE-like"/>
</dbReference>
<evidence type="ECO:0000256" key="4">
    <source>
        <dbReference type="ARBA" id="ARBA00022475"/>
    </source>
</evidence>
<evidence type="ECO:0000313" key="10">
    <source>
        <dbReference type="Proteomes" id="UP000823963"/>
    </source>
</evidence>
<keyword evidence="4 8" id="KW-1003">Cell membrane</keyword>
<comment type="caution">
    <text evidence="9">The sequence shown here is derived from an EMBL/GenBank/DDBJ whole genome shotgun (WGS) entry which is preliminary data.</text>
</comment>
<organism evidence="9 10">
    <name type="scientific">Candidatus Ligilactobacillus excrementigallinarum</name>
    <dbReference type="NCBI Taxonomy" id="2838641"/>
    <lineage>
        <taxon>Bacteria</taxon>
        <taxon>Bacillati</taxon>
        <taxon>Bacillota</taxon>
        <taxon>Bacilli</taxon>
        <taxon>Lactobacillales</taxon>
        <taxon>Lactobacillaceae</taxon>
        <taxon>Ligilactobacillus</taxon>
    </lineage>
</organism>
<evidence type="ECO:0000256" key="8">
    <source>
        <dbReference type="RuleBase" id="RU363041"/>
    </source>
</evidence>
<keyword evidence="7 8" id="KW-0472">Membrane</keyword>
<dbReference type="GO" id="GO:0005886">
    <property type="term" value="C:plasma membrane"/>
    <property type="evidence" value="ECO:0007669"/>
    <property type="project" value="UniProtKB-SubCell"/>
</dbReference>
<dbReference type="PANTHER" id="PTHR30269">
    <property type="entry name" value="TRANSMEMBRANE PROTEIN YFCA"/>
    <property type="match status" value="1"/>
</dbReference>
<evidence type="ECO:0000256" key="6">
    <source>
        <dbReference type="ARBA" id="ARBA00022989"/>
    </source>
</evidence>
<dbReference type="AlphaFoldDB" id="A0A9D2AA43"/>
<feature type="transmembrane region" description="Helical" evidence="8">
    <location>
        <begin position="178"/>
        <end position="197"/>
    </location>
</feature>
<evidence type="ECO:0000256" key="1">
    <source>
        <dbReference type="ARBA" id="ARBA00004651"/>
    </source>
</evidence>
<gene>
    <name evidence="9" type="ORF">H9861_01375</name>
</gene>
<comment type="subcellular location">
    <subcellularLocation>
        <location evidence="1 8">Cell membrane</location>
        <topology evidence="1 8">Multi-pass membrane protein</topology>
    </subcellularLocation>
</comment>
<dbReference type="Pfam" id="PF01925">
    <property type="entry name" value="TauE"/>
    <property type="match status" value="1"/>
</dbReference>
<feature type="transmembrane region" description="Helical" evidence="8">
    <location>
        <begin position="231"/>
        <end position="249"/>
    </location>
</feature>
<evidence type="ECO:0000256" key="7">
    <source>
        <dbReference type="ARBA" id="ARBA00023136"/>
    </source>
</evidence>
<evidence type="ECO:0000256" key="2">
    <source>
        <dbReference type="ARBA" id="ARBA00009142"/>
    </source>
</evidence>
<feature type="transmembrane region" description="Helical" evidence="8">
    <location>
        <begin position="142"/>
        <end position="166"/>
    </location>
</feature>